<protein>
    <submittedName>
        <fullName evidence="1">Uncharacterized protein</fullName>
    </submittedName>
</protein>
<sequence length="230" mass="26374">GDGTPFQHIHRTETENANIAKALGFKEVFNLYYRHHRLDNRMPTDIRARLIFIFRTIKADTVITYLPSDFDDGNPDRCITFRAVEQAALMAGIKNNYSEYLDAGLTAYPVKEFYHAVEKPWQLFNRIVDVGSTIEQKIDAITECKTQGGGSSGSLLRKKLAGEGRRLTILGNNDKTADREYVRQFLVAPSKQLGMKYGLQYAEKFYYIDRRKAEVETEVEEYIKMNAVKV</sequence>
<dbReference type="InterPro" id="IPR024078">
    <property type="entry name" value="LmbE-like_dom_sf"/>
</dbReference>
<reference evidence="1" key="1">
    <citation type="journal article" date="2014" name="Front. Microbiol.">
        <title>High frequency of phylogenetically diverse reductive dehalogenase-homologous genes in deep subseafloor sedimentary metagenomes.</title>
        <authorList>
            <person name="Kawai M."/>
            <person name="Futagami T."/>
            <person name="Toyoda A."/>
            <person name="Takaki Y."/>
            <person name="Nishi S."/>
            <person name="Hori S."/>
            <person name="Arai W."/>
            <person name="Tsubouchi T."/>
            <person name="Morono Y."/>
            <person name="Uchiyama I."/>
            <person name="Ito T."/>
            <person name="Fujiyama A."/>
            <person name="Inagaki F."/>
            <person name="Takami H."/>
        </authorList>
    </citation>
    <scope>NUCLEOTIDE SEQUENCE</scope>
    <source>
        <strain evidence="1">Expedition CK06-06</strain>
    </source>
</reference>
<organism evidence="1">
    <name type="scientific">marine sediment metagenome</name>
    <dbReference type="NCBI Taxonomy" id="412755"/>
    <lineage>
        <taxon>unclassified sequences</taxon>
        <taxon>metagenomes</taxon>
        <taxon>ecological metagenomes</taxon>
    </lineage>
</organism>
<dbReference type="Gene3D" id="3.40.50.10320">
    <property type="entry name" value="LmbE-like"/>
    <property type="match status" value="1"/>
</dbReference>
<feature type="non-terminal residue" evidence="1">
    <location>
        <position position="1"/>
    </location>
</feature>
<dbReference type="EMBL" id="BARV01004617">
    <property type="protein sequence ID" value="GAI05084.1"/>
    <property type="molecule type" value="Genomic_DNA"/>
</dbReference>
<dbReference type="SUPFAM" id="SSF102588">
    <property type="entry name" value="LmbE-like"/>
    <property type="match status" value="1"/>
</dbReference>
<comment type="caution">
    <text evidence="1">The sequence shown here is derived from an EMBL/GenBank/DDBJ whole genome shotgun (WGS) entry which is preliminary data.</text>
</comment>
<dbReference type="AlphaFoldDB" id="X1MFE2"/>
<accession>X1MFE2</accession>
<gene>
    <name evidence="1" type="ORF">S06H3_10112</name>
</gene>
<name>X1MFE2_9ZZZZ</name>
<proteinExistence type="predicted"/>
<evidence type="ECO:0000313" key="1">
    <source>
        <dbReference type="EMBL" id="GAI05084.1"/>
    </source>
</evidence>